<keyword evidence="1" id="KW-0812">Transmembrane</keyword>
<evidence type="ECO:0000256" key="1">
    <source>
        <dbReference type="SAM" id="Phobius"/>
    </source>
</evidence>
<evidence type="ECO:0000313" key="3">
    <source>
        <dbReference type="Proteomes" id="UP000505210"/>
    </source>
</evidence>
<reference evidence="2 3" key="1">
    <citation type="submission" date="2020-05" db="EMBL/GenBank/DDBJ databases">
        <title>Complete genome sequence of of a novel Thermoleptolyngbya strain isolated from hot springs of Ganzi, Sichuan China.</title>
        <authorList>
            <person name="Tang J."/>
            <person name="Daroch M."/>
            <person name="Li L."/>
            <person name="Waleron K."/>
            <person name="Waleron M."/>
            <person name="Waleron M."/>
        </authorList>
    </citation>
    <scope>NUCLEOTIDE SEQUENCE [LARGE SCALE GENOMIC DNA]</scope>
    <source>
        <strain evidence="2 3">PKUAC-SCTA183</strain>
    </source>
</reference>
<organism evidence="2 3">
    <name type="scientific">Thermoleptolyngbya sichuanensis A183</name>
    <dbReference type="NCBI Taxonomy" id="2737172"/>
    <lineage>
        <taxon>Bacteria</taxon>
        <taxon>Bacillati</taxon>
        <taxon>Cyanobacteriota</taxon>
        <taxon>Cyanophyceae</taxon>
        <taxon>Oculatellales</taxon>
        <taxon>Oculatellaceae</taxon>
        <taxon>Thermoleptolyngbya</taxon>
        <taxon>Thermoleptolyngbya sichuanensis</taxon>
    </lineage>
</organism>
<name>A0A6M8BEM1_9CYAN</name>
<keyword evidence="1" id="KW-1133">Transmembrane helix</keyword>
<accession>A0A6M8BEM1</accession>
<keyword evidence="3" id="KW-1185">Reference proteome</keyword>
<dbReference type="EMBL" id="CP053661">
    <property type="protein sequence ID" value="QKD84642.1"/>
    <property type="molecule type" value="Genomic_DNA"/>
</dbReference>
<dbReference type="Proteomes" id="UP000505210">
    <property type="component" value="Chromosome"/>
</dbReference>
<feature type="transmembrane region" description="Helical" evidence="1">
    <location>
        <begin position="40"/>
        <end position="60"/>
    </location>
</feature>
<dbReference type="KEGG" id="theu:HPC62_22815"/>
<protein>
    <submittedName>
        <fullName evidence="2">Uncharacterized protein</fullName>
    </submittedName>
</protein>
<dbReference type="RefSeq" id="WP_172358658.1">
    <property type="nucleotide sequence ID" value="NZ_CP053661.1"/>
</dbReference>
<gene>
    <name evidence="2" type="ORF">HPC62_22815</name>
</gene>
<evidence type="ECO:0000313" key="2">
    <source>
        <dbReference type="EMBL" id="QKD84642.1"/>
    </source>
</evidence>
<keyword evidence="1" id="KW-0472">Membrane</keyword>
<dbReference type="AlphaFoldDB" id="A0A6M8BEM1"/>
<sequence>MKLLRQIASGVLLSLSLLFLMVAALAPFDESEPPEERRDMVLGGLMLGVPMMLGGGWLLWGLHRDWREEESDRLRSLFFETARAYNGCFSVMQFAMAANISGNMAKQYLDERAKEFEANFEVDEQGGVFYRFPLRQFEPPQDLS</sequence>
<proteinExistence type="predicted"/>